<keyword evidence="28" id="KW-1185">Reference proteome</keyword>
<dbReference type="SUPFAM" id="SSF53335">
    <property type="entry name" value="S-adenosyl-L-methionine-dependent methyltransferases"/>
    <property type="match status" value="1"/>
</dbReference>
<dbReference type="FunFam" id="3.40.50.300:FF:000339">
    <property type="entry name" value="Uridine kinase"/>
    <property type="match status" value="1"/>
</dbReference>
<comment type="catalytic activity">
    <reaction evidence="22">
        <text>cytidine + ATP = CMP + ADP + H(+)</text>
        <dbReference type="Rhea" id="RHEA:24674"/>
        <dbReference type="ChEBI" id="CHEBI:15378"/>
        <dbReference type="ChEBI" id="CHEBI:17562"/>
        <dbReference type="ChEBI" id="CHEBI:30616"/>
        <dbReference type="ChEBI" id="CHEBI:60377"/>
        <dbReference type="ChEBI" id="CHEBI:456216"/>
        <dbReference type="EC" id="2.7.1.48"/>
    </reaction>
</comment>
<dbReference type="GO" id="GO:0044211">
    <property type="term" value="P:CTP salvage"/>
    <property type="evidence" value="ECO:0007669"/>
    <property type="project" value="UniProtKB-UniPathway"/>
</dbReference>
<dbReference type="Gene3D" id="3.40.50.150">
    <property type="entry name" value="Vaccinia Virus protein VP39"/>
    <property type="match status" value="2"/>
</dbReference>
<evidence type="ECO:0000256" key="7">
    <source>
        <dbReference type="ARBA" id="ARBA00022603"/>
    </source>
</evidence>
<evidence type="ECO:0000256" key="4">
    <source>
        <dbReference type="ARBA" id="ARBA00008173"/>
    </source>
</evidence>
<comment type="pathway">
    <text evidence="2 22">Pyrimidine metabolism; UMP biosynthesis via salvage pathway; UMP from uridine: step 1/1.</text>
</comment>
<dbReference type="GO" id="GO:0016020">
    <property type="term" value="C:membrane"/>
    <property type="evidence" value="ECO:0007669"/>
    <property type="project" value="UniProtKB-SubCell"/>
</dbReference>
<evidence type="ECO:0000256" key="12">
    <source>
        <dbReference type="ARBA" id="ARBA00022692"/>
    </source>
</evidence>
<dbReference type="InterPro" id="IPR053211">
    <property type="entry name" value="DNA_repair-toleration"/>
</dbReference>
<dbReference type="FunFam" id="3.80.10.10:FF:000095">
    <property type="entry name" value="LRR receptor-like serine/threonine-protein kinase GSO1"/>
    <property type="match status" value="1"/>
</dbReference>
<keyword evidence="20" id="KW-0511">Multifunctional enzyme</keyword>
<evidence type="ECO:0000256" key="11">
    <source>
        <dbReference type="ARBA" id="ARBA00022691"/>
    </source>
</evidence>
<dbReference type="InterPro" id="IPR010280">
    <property type="entry name" value="U5_MeTrfase_fam"/>
</dbReference>
<dbReference type="PRINTS" id="PR00988">
    <property type="entry name" value="URIDINKINASE"/>
</dbReference>
<dbReference type="InterPro" id="IPR029057">
    <property type="entry name" value="PRTase-like"/>
</dbReference>
<gene>
    <name evidence="27" type="ORF">G4B88_001419</name>
</gene>
<dbReference type="GO" id="GO:0032259">
    <property type="term" value="P:methylation"/>
    <property type="evidence" value="ECO:0007669"/>
    <property type="project" value="UniProtKB-KW"/>
</dbReference>
<evidence type="ECO:0000313" key="27">
    <source>
        <dbReference type="EMBL" id="KAF4367667.1"/>
    </source>
</evidence>
<feature type="domain" description="Leucine-rich repeat-containing N-terminal plant-type" evidence="25">
    <location>
        <begin position="495"/>
        <end position="531"/>
    </location>
</feature>
<comment type="similarity">
    <text evidence="5">In the C-terminal section; belongs to the UPRTase family.</text>
</comment>
<dbReference type="EC" id="2.7.1.48" evidence="22"/>
<dbReference type="GO" id="GO:0005525">
    <property type="term" value="F:GTP binding"/>
    <property type="evidence" value="ECO:0007669"/>
    <property type="project" value="UniProtKB-KW"/>
</dbReference>
<dbReference type="InterPro" id="IPR000836">
    <property type="entry name" value="PRTase_dom"/>
</dbReference>
<evidence type="ECO:0000256" key="22">
    <source>
        <dbReference type="RuleBase" id="RU003825"/>
    </source>
</evidence>
<evidence type="ECO:0000256" key="3">
    <source>
        <dbReference type="ARBA" id="ARBA00004784"/>
    </source>
</evidence>
<evidence type="ECO:0000256" key="1">
    <source>
        <dbReference type="ARBA" id="ARBA00004167"/>
    </source>
</evidence>
<dbReference type="InterPro" id="IPR029063">
    <property type="entry name" value="SAM-dependent_MTases_sf"/>
</dbReference>
<dbReference type="FunFam" id="3.80.10.10:FF:000383">
    <property type="entry name" value="Leucine-rich repeat receptor protein kinase EMS1"/>
    <property type="match status" value="1"/>
</dbReference>
<dbReference type="GO" id="GO:0008173">
    <property type="term" value="F:RNA methyltransferase activity"/>
    <property type="evidence" value="ECO:0007669"/>
    <property type="project" value="InterPro"/>
</dbReference>
<dbReference type="PROSITE" id="PS51687">
    <property type="entry name" value="SAM_MT_RNA_M5U"/>
    <property type="match status" value="1"/>
</dbReference>
<evidence type="ECO:0000256" key="21">
    <source>
        <dbReference type="PROSITE-ProRule" id="PRU01024"/>
    </source>
</evidence>
<evidence type="ECO:0000256" key="8">
    <source>
        <dbReference type="ARBA" id="ARBA00022614"/>
    </source>
</evidence>
<dbReference type="Pfam" id="PF13855">
    <property type="entry name" value="LRR_8"/>
    <property type="match status" value="1"/>
</dbReference>
<dbReference type="InterPro" id="IPR006083">
    <property type="entry name" value="PRK/URK"/>
</dbReference>
<keyword evidence="19" id="KW-0472">Membrane</keyword>
<comment type="subcellular location">
    <subcellularLocation>
        <location evidence="1">Membrane</location>
        <topology evidence="1">Single-pass membrane protein</topology>
    </subcellularLocation>
</comment>
<evidence type="ECO:0000256" key="23">
    <source>
        <dbReference type="SAM" id="MobiDB-lite"/>
    </source>
</evidence>
<evidence type="ECO:0000256" key="6">
    <source>
        <dbReference type="ARBA" id="ARBA00022533"/>
    </source>
</evidence>
<dbReference type="GO" id="GO:0009507">
    <property type="term" value="C:chloroplast"/>
    <property type="evidence" value="ECO:0007669"/>
    <property type="project" value="UniProtKB-ARBA"/>
</dbReference>
<feature type="region of interest" description="Disordered" evidence="23">
    <location>
        <begin position="1840"/>
        <end position="1861"/>
    </location>
</feature>
<dbReference type="FunFam" id="3.80.10.10:FF:000649">
    <property type="entry name" value="Leucine Rich Repeat family protein"/>
    <property type="match status" value="1"/>
</dbReference>
<keyword evidence="17" id="KW-1133">Transmembrane helix</keyword>
<keyword evidence="7 21" id="KW-0489">Methyltransferase</keyword>
<comment type="pathway">
    <text evidence="3 22">Pyrimidine metabolism; CTP biosynthesis via salvage pathway; CTP from cytidine: step 1/3.</text>
</comment>
<dbReference type="PANTHER" id="PTHR48060:SF21">
    <property type="entry name" value="L DOMAIN-LIKE PROTEIN"/>
    <property type="match status" value="1"/>
</dbReference>
<evidence type="ECO:0000259" key="26">
    <source>
        <dbReference type="Pfam" id="PF14681"/>
    </source>
</evidence>
<dbReference type="EMBL" id="JAATIQ010000245">
    <property type="protein sequence ID" value="KAF4367667.1"/>
    <property type="molecule type" value="Genomic_DNA"/>
</dbReference>
<evidence type="ECO:0000256" key="16">
    <source>
        <dbReference type="ARBA" id="ARBA00022777"/>
    </source>
</evidence>
<evidence type="ECO:0000256" key="5">
    <source>
        <dbReference type="ARBA" id="ARBA00010723"/>
    </source>
</evidence>
<keyword evidence="11 21" id="KW-0949">S-adenosyl-L-methionine</keyword>
<comment type="catalytic activity">
    <reaction evidence="22">
        <text>uridine + ATP = UMP + ADP + H(+)</text>
        <dbReference type="Rhea" id="RHEA:16825"/>
        <dbReference type="ChEBI" id="CHEBI:15378"/>
        <dbReference type="ChEBI" id="CHEBI:16704"/>
        <dbReference type="ChEBI" id="CHEBI:30616"/>
        <dbReference type="ChEBI" id="CHEBI:57865"/>
        <dbReference type="ChEBI" id="CHEBI:456216"/>
        <dbReference type="EC" id="2.7.1.48"/>
    </reaction>
</comment>
<comment type="similarity">
    <text evidence="4">In the N-terminal section; belongs to the uridine kinase family.</text>
</comment>
<dbReference type="Pfam" id="PF00485">
    <property type="entry name" value="PRK"/>
    <property type="match status" value="1"/>
</dbReference>
<evidence type="ECO:0000256" key="17">
    <source>
        <dbReference type="ARBA" id="ARBA00022989"/>
    </source>
</evidence>
<dbReference type="InterPro" id="IPR013210">
    <property type="entry name" value="LRR_N_plant-typ"/>
</dbReference>
<evidence type="ECO:0000256" key="18">
    <source>
        <dbReference type="ARBA" id="ARBA00023134"/>
    </source>
</evidence>
<dbReference type="SUPFAM" id="SSF53271">
    <property type="entry name" value="PRTase-like"/>
    <property type="match status" value="1"/>
</dbReference>
<protein>
    <recommendedName>
        <fullName evidence="22">Uridine kinase</fullName>
        <ecNumber evidence="22">2.7.1.48</ecNumber>
    </recommendedName>
</protein>
<dbReference type="Proteomes" id="UP000583929">
    <property type="component" value="Unassembled WGS sequence"/>
</dbReference>
<dbReference type="Gene3D" id="3.40.50.2020">
    <property type="match status" value="1"/>
</dbReference>
<keyword evidence="22" id="KW-0067">ATP-binding</keyword>
<dbReference type="GO" id="GO:0006396">
    <property type="term" value="P:RNA processing"/>
    <property type="evidence" value="ECO:0007669"/>
    <property type="project" value="InterPro"/>
</dbReference>
<feature type="binding site" evidence="21">
    <location>
        <position position="1636"/>
    </location>
    <ligand>
        <name>S-adenosyl-L-methionine</name>
        <dbReference type="ChEBI" id="CHEBI:59789"/>
    </ligand>
</feature>
<evidence type="ECO:0000256" key="15">
    <source>
        <dbReference type="ARBA" id="ARBA00022741"/>
    </source>
</evidence>
<dbReference type="GO" id="GO:2000904">
    <property type="term" value="P:regulation of starch metabolic process"/>
    <property type="evidence" value="ECO:0007669"/>
    <property type="project" value="UniProtKB-ARBA"/>
</dbReference>
<dbReference type="SUPFAM" id="SSF52540">
    <property type="entry name" value="P-loop containing nucleoside triphosphate hydrolases"/>
    <property type="match status" value="1"/>
</dbReference>
<keyword evidence="16 22" id="KW-0418">Kinase</keyword>
<dbReference type="CDD" id="cd02440">
    <property type="entry name" value="AdoMet_MTases"/>
    <property type="match status" value="1"/>
</dbReference>
<evidence type="ECO:0000256" key="9">
    <source>
        <dbReference type="ARBA" id="ARBA00022676"/>
    </source>
</evidence>
<reference evidence="27 28" key="1">
    <citation type="journal article" date="2020" name="bioRxiv">
        <title>Sequence and annotation of 42 cannabis genomes reveals extensive copy number variation in cannabinoid synthesis and pathogen resistance genes.</title>
        <authorList>
            <person name="Mckernan K.J."/>
            <person name="Helbert Y."/>
            <person name="Kane L.T."/>
            <person name="Ebling H."/>
            <person name="Zhang L."/>
            <person name="Liu B."/>
            <person name="Eaton Z."/>
            <person name="Mclaughlin S."/>
            <person name="Kingan S."/>
            <person name="Baybayan P."/>
            <person name="Concepcion G."/>
            <person name="Jordan M."/>
            <person name="Riva A."/>
            <person name="Barbazuk W."/>
            <person name="Harkins T."/>
        </authorList>
    </citation>
    <scope>NUCLEOTIDE SEQUENCE [LARGE SCALE GENOMIC DNA]</scope>
    <source>
        <strain evidence="28">cv. Jamaican Lion 4</strain>
        <tissue evidence="27">Leaf</tissue>
    </source>
</reference>
<evidence type="ECO:0000256" key="19">
    <source>
        <dbReference type="ARBA" id="ARBA00023136"/>
    </source>
</evidence>
<feature type="active site" description="Nucleophile" evidence="21">
    <location>
        <position position="1795"/>
    </location>
</feature>
<dbReference type="CDD" id="cd06223">
    <property type="entry name" value="PRTases_typeI"/>
    <property type="match status" value="1"/>
</dbReference>
<feature type="binding site" evidence="21">
    <location>
        <position position="1609"/>
    </location>
    <ligand>
        <name>S-adenosyl-L-methionine</name>
        <dbReference type="ChEBI" id="CHEBI:59789"/>
    </ligand>
</feature>
<dbReference type="UniPathway" id="UPA00574">
    <property type="reaction ID" value="UER00637"/>
</dbReference>
<dbReference type="GO" id="GO:0016757">
    <property type="term" value="F:glycosyltransferase activity"/>
    <property type="evidence" value="ECO:0007669"/>
    <property type="project" value="UniProtKB-KW"/>
</dbReference>
<evidence type="ECO:0000313" key="28">
    <source>
        <dbReference type="Proteomes" id="UP000583929"/>
    </source>
</evidence>
<keyword evidence="13" id="KW-0732">Signal</keyword>
<comment type="caution">
    <text evidence="27">The sequence shown here is derived from an EMBL/GenBank/DDBJ whole genome shotgun (WGS) entry which is preliminary data.</text>
</comment>
<evidence type="ECO:0000256" key="2">
    <source>
        <dbReference type="ARBA" id="ARBA00004690"/>
    </source>
</evidence>
<dbReference type="FunFam" id="3.40.50.2020:FF:000015">
    <property type="entry name" value="Uridine kinase"/>
    <property type="match status" value="1"/>
</dbReference>
<organism evidence="27 28">
    <name type="scientific">Cannabis sativa</name>
    <name type="common">Hemp</name>
    <name type="synonym">Marijuana</name>
    <dbReference type="NCBI Taxonomy" id="3483"/>
    <lineage>
        <taxon>Eukaryota</taxon>
        <taxon>Viridiplantae</taxon>
        <taxon>Streptophyta</taxon>
        <taxon>Embryophyta</taxon>
        <taxon>Tracheophyta</taxon>
        <taxon>Spermatophyta</taxon>
        <taxon>Magnoliopsida</taxon>
        <taxon>eudicotyledons</taxon>
        <taxon>Gunneridae</taxon>
        <taxon>Pentapetalae</taxon>
        <taxon>rosids</taxon>
        <taxon>fabids</taxon>
        <taxon>Rosales</taxon>
        <taxon>Cannabaceae</taxon>
        <taxon>Cannabis</taxon>
    </lineage>
</organism>
<dbReference type="Gene3D" id="2.40.50.1070">
    <property type="match status" value="1"/>
</dbReference>
<dbReference type="Pfam" id="PF08263">
    <property type="entry name" value="LRRNT_2"/>
    <property type="match status" value="1"/>
</dbReference>
<feature type="binding site" evidence="21">
    <location>
        <position position="1721"/>
    </location>
    <ligand>
        <name>S-adenosyl-L-methionine</name>
        <dbReference type="ChEBI" id="CHEBI:59789"/>
    </ligand>
</feature>
<proteinExistence type="inferred from homology"/>
<evidence type="ECO:0000256" key="13">
    <source>
        <dbReference type="ARBA" id="ARBA00022729"/>
    </source>
</evidence>
<dbReference type="GO" id="GO:0005524">
    <property type="term" value="F:ATP binding"/>
    <property type="evidence" value="ECO:0007669"/>
    <property type="project" value="UniProtKB-KW"/>
</dbReference>
<dbReference type="PANTHER" id="PTHR48060">
    <property type="entry name" value="DNA DAMAGE-REPAIR/TOLERATION PROTEIN DRT100"/>
    <property type="match status" value="1"/>
</dbReference>
<dbReference type="Pfam" id="PF14681">
    <property type="entry name" value="UPRTase"/>
    <property type="match status" value="1"/>
</dbReference>
<sequence length="1861" mass="207247">MADDTKPIDYVMEAASGPHFSGLRLDGLLSSSSPTSASSASAASHFTDADAPTQPFVIGVSGGTASGKTTVCDMIIQQLHDHRVVLVNQDSFYRGLTPEESERVHEYNFDHPDAFDTEQLLECVKKLKSGHSVQVPIYDFKKHRRSSDSFRQVNASDVIILEGILVFHDQRVRSLMNMKIFVDTDADVRLARRIRRDTVERGRDINSVLEQYAKFVKPAFDDFVLPSKKYADVIIPRGGDNHVAIDLIVQHIRTKLGQHDLCKIYPNVYVIQSTFQIRGMHTLIRDKEISKHDFVFYSDRLIRLVVEHGLGHLPFTEKQVVTPTASVYTGVDFCKKLCGVSIVRSGESMENALRACCKGIKIGKILIHRDGDNGKQLIYEKLPKDISERHVLLLDPVLATGNSANQAIELLIQKGVPEAHIIFLNLISAPEGIHCVCKRFPSLKIVTSEIDVALNEEFRVIPVLTILTLESLQLSFSLANLDGDRDHGVVGCLKMERKALLEFKQGLKDPSNQLSSWVGEDCCKWRGVGCNNITRRVVQLDLRYMNSNDMDLQGDGEAVEYPIGGEINPSLLILKDLSYLDLSMNDFGGVQIPHFLGSLVKLEYLNLSGANFGGAIPPSLGNLSRLSYLDLNNVYLQSNESELHWISNLSSLKYLNLNGWNLEKANTYWLQAVNMIPSLLELHLSSCSISNIPPTLPFVNFTSLSVIDLSNNVFNTKIPTWLFSLNSLIYLDLNSNNFKGVLPDAITNITSLHTLHLHENSLEGQLSRNLGKLCNLQTLKLSGNKFIGEITYFINDLSRCSNNSLEALDLGFNALTGYLPESLGFIKSLKSIQLWHNSFQGSIPASIGNLSCVKEIYLSNNQLSGNIPISLGQLSTLVVLEIKDNNFEGVITEAHLANLSSLNELTIYKDSPNVTLIFNISSNWIPPFQLTYIEIRSCQLGPNFPPWLKSQNKLATVVLNNARISGFIPNWFWQLNLQLDKFDVAYNQLSGRVPNTLRFNNPSTVDLSSNLYEGPLPLWSSNITMLYLRDNHFSGPIPPNIGEVMPFLSDLDISINSLTGTIPLSISKITGLTTLVISNNKLSGKIPDFWNDLSFLYIVDVSNNSLSGTIPSSIGFLNNIRFLVLSKNNFSGELPSSLKNCSELISLDLSENKFFGEIPTWLGEKYMSSLLILSLRSNSFTGIIPTQLCTLSTLHILDFSHNNISGHIPKCIGNLNGLKSELTENDITYQGKLQIVAKGKKLEYDFILYLVNSLDLSDNNLSGEIPMELTRLILLGTLNLSMNHLTGNIPSMIGDYKYYPFPPYTTKSSGRTMVLCLPSARPPFPIISCHVHTSPTLLRTHNPRPSTSHSPAPTPPQLPPSLSLNPNSTPPPSPSPSLTCALHCPHFESCSGCSHEFNLHRPSIVDEATEFFHAHGVDDFTFDSCKLWGWRCRAKLAVRGSSVNPVVGLYQEGTHNAVDIPDCKAHHPNINAAVELLKQGITELNIEPYDEDEGTGDLRYVQMAVTTHDTALPASKRYLNGKVQVSLVWNSRNETSHNSQKLHALTNFLWKKGGRWNNNHLIHSVWANFQTSTNNIIFGNRWRHLVGEADFWENVGGIDISLAPSSFGQANTRAFNLLLQKLQKYVPYESSVTDLYAGAGVIGISLAASRKCRSVRCVEINKESKLSFEKTVNRLPSSVDSSISWHHADTSKASFIFQNQFSFQIDDPVTWVRGSDVIIVDPPRKGLDPSLIEILQNISSIKHKPESSSQSPSVKDKDEKRPWILRAQEDSVQVGSKVTLEGRRTLPQTLIYISCGWESFKEDCKSLLSNKAWRLEKAHGYNFFPGTQSIEVLAVFQRGGKASQNKKKSGKKKKKRVKNDK</sequence>
<keyword evidence="8" id="KW-0433">Leucine-rich repeat</keyword>
<keyword evidence="15 22" id="KW-0547">Nucleotide-binding</keyword>
<comment type="similarity">
    <text evidence="21">Belongs to the class I-like SAM-binding methyltransferase superfamily. RNA M5U methyltransferase family.</text>
</comment>
<dbReference type="CDD" id="cd02023">
    <property type="entry name" value="UMPK"/>
    <property type="match status" value="1"/>
</dbReference>
<dbReference type="InterPro" id="IPR027417">
    <property type="entry name" value="P-loop_NTPase"/>
</dbReference>
<dbReference type="NCBIfam" id="TIGR00235">
    <property type="entry name" value="udk"/>
    <property type="match status" value="1"/>
</dbReference>
<dbReference type="InterPro" id="IPR000764">
    <property type="entry name" value="Uridine_kinase-like"/>
</dbReference>
<dbReference type="SMART" id="SM00369">
    <property type="entry name" value="LRR_TYP"/>
    <property type="match status" value="6"/>
</dbReference>
<dbReference type="InterPro" id="IPR001611">
    <property type="entry name" value="Leu-rich_rpt"/>
</dbReference>
<dbReference type="GO" id="GO:0004849">
    <property type="term" value="F:uridine kinase activity"/>
    <property type="evidence" value="ECO:0007669"/>
    <property type="project" value="UniProtKB-EC"/>
</dbReference>
<comment type="similarity">
    <text evidence="22">Belongs to the uridine kinase family.</text>
</comment>
<keyword evidence="18" id="KW-0342">GTP-binding</keyword>
<accession>A0A7J6FAB1</accession>
<evidence type="ECO:0000259" key="25">
    <source>
        <dbReference type="Pfam" id="PF08263"/>
    </source>
</evidence>
<dbReference type="InterPro" id="IPR032675">
    <property type="entry name" value="LRR_dom_sf"/>
</dbReference>
<feature type="region of interest" description="Disordered" evidence="23">
    <location>
        <begin position="1338"/>
        <end position="1375"/>
    </location>
</feature>
<feature type="domain" description="Phosphoribulokinase/uridine kinase" evidence="24">
    <location>
        <begin position="57"/>
        <end position="243"/>
    </location>
</feature>
<evidence type="ECO:0000256" key="20">
    <source>
        <dbReference type="ARBA" id="ARBA00023268"/>
    </source>
</evidence>
<name>A0A7J6FAB1_CANSA</name>
<dbReference type="Gene3D" id="3.40.50.300">
    <property type="entry name" value="P-loop containing nucleotide triphosphate hydrolases"/>
    <property type="match status" value="1"/>
</dbReference>
<dbReference type="GO" id="GO:0044206">
    <property type="term" value="P:UMP salvage"/>
    <property type="evidence" value="ECO:0007669"/>
    <property type="project" value="UniProtKB-UniPathway"/>
</dbReference>
<dbReference type="NCBIfam" id="NF004018">
    <property type="entry name" value="PRK05480.1"/>
    <property type="match status" value="1"/>
</dbReference>
<dbReference type="InterPro" id="IPR003591">
    <property type="entry name" value="Leu-rich_rpt_typical-subtyp"/>
</dbReference>
<evidence type="ECO:0000256" key="10">
    <source>
        <dbReference type="ARBA" id="ARBA00022679"/>
    </source>
</evidence>
<evidence type="ECO:0000259" key="24">
    <source>
        <dbReference type="Pfam" id="PF00485"/>
    </source>
</evidence>
<keyword evidence="12" id="KW-0812">Transmembrane</keyword>
<evidence type="ECO:0000256" key="14">
    <source>
        <dbReference type="ARBA" id="ARBA00022737"/>
    </source>
</evidence>
<feature type="binding site" evidence="21">
    <location>
        <position position="1659"/>
    </location>
    <ligand>
        <name>S-adenosyl-L-methionine</name>
        <dbReference type="ChEBI" id="CHEBI:59789"/>
    </ligand>
</feature>
<dbReference type="SUPFAM" id="SSF52058">
    <property type="entry name" value="L domain-like"/>
    <property type="match status" value="4"/>
</dbReference>
<keyword evidence="9" id="KW-0328">Glycosyltransferase</keyword>
<keyword evidence="10 21" id="KW-0808">Transferase</keyword>
<feature type="compositionally biased region" description="Basic residues" evidence="23">
    <location>
        <begin position="1844"/>
        <end position="1861"/>
    </location>
</feature>
<dbReference type="UniPathway" id="UPA00579">
    <property type="reaction ID" value="UER00640"/>
</dbReference>
<keyword evidence="14" id="KW-0677">Repeat</keyword>
<keyword evidence="6" id="KW-0021">Allosteric enzyme</keyword>
<dbReference type="Pfam" id="PF00560">
    <property type="entry name" value="LRR_1"/>
    <property type="match status" value="9"/>
</dbReference>
<dbReference type="Gene3D" id="3.80.10.10">
    <property type="entry name" value="Ribonuclease Inhibitor"/>
    <property type="match status" value="3"/>
</dbReference>
<feature type="domain" description="Phosphoribosyltransferase" evidence="26">
    <location>
        <begin position="273"/>
        <end position="464"/>
    </location>
</feature>